<dbReference type="SMART" id="SM00360">
    <property type="entry name" value="RRM"/>
    <property type="match status" value="2"/>
</dbReference>
<feature type="region of interest" description="Disordered" evidence="3">
    <location>
        <begin position="129"/>
        <end position="169"/>
    </location>
</feature>
<accession>A0AAN6UQ46</accession>
<dbReference type="GO" id="GO:0003729">
    <property type="term" value="F:mRNA binding"/>
    <property type="evidence" value="ECO:0007669"/>
    <property type="project" value="TreeGrafter"/>
</dbReference>
<dbReference type="Proteomes" id="UP001304895">
    <property type="component" value="Unassembled WGS sequence"/>
</dbReference>
<evidence type="ECO:0000256" key="2">
    <source>
        <dbReference type="PROSITE-ProRule" id="PRU00176"/>
    </source>
</evidence>
<dbReference type="InterPro" id="IPR050502">
    <property type="entry name" value="Euk_RNA-bind_prot"/>
</dbReference>
<dbReference type="AlphaFoldDB" id="A0AAN6UQ46"/>
<dbReference type="PANTHER" id="PTHR48025">
    <property type="entry name" value="OS02G0815200 PROTEIN"/>
    <property type="match status" value="1"/>
</dbReference>
<dbReference type="InterPro" id="IPR012677">
    <property type="entry name" value="Nucleotide-bd_a/b_plait_sf"/>
</dbReference>
<feature type="region of interest" description="Disordered" evidence="3">
    <location>
        <begin position="279"/>
        <end position="326"/>
    </location>
</feature>
<feature type="domain" description="RRM" evidence="4">
    <location>
        <begin position="336"/>
        <end position="421"/>
    </location>
</feature>
<gene>
    <name evidence="5" type="ORF">BT67DRAFT_96405</name>
</gene>
<dbReference type="InterPro" id="IPR000504">
    <property type="entry name" value="RRM_dom"/>
</dbReference>
<organism evidence="5 6">
    <name type="scientific">Trichocladium antarcticum</name>
    <dbReference type="NCBI Taxonomy" id="1450529"/>
    <lineage>
        <taxon>Eukaryota</taxon>
        <taxon>Fungi</taxon>
        <taxon>Dikarya</taxon>
        <taxon>Ascomycota</taxon>
        <taxon>Pezizomycotina</taxon>
        <taxon>Sordariomycetes</taxon>
        <taxon>Sordariomycetidae</taxon>
        <taxon>Sordariales</taxon>
        <taxon>Chaetomiaceae</taxon>
        <taxon>Trichocladium</taxon>
    </lineage>
</organism>
<comment type="caution">
    <text evidence="5">The sequence shown here is derived from an EMBL/GenBank/DDBJ whole genome shotgun (WGS) entry which is preliminary data.</text>
</comment>
<feature type="compositionally biased region" description="Polar residues" evidence="3">
    <location>
        <begin position="305"/>
        <end position="314"/>
    </location>
</feature>
<evidence type="ECO:0000313" key="5">
    <source>
        <dbReference type="EMBL" id="KAK4137147.1"/>
    </source>
</evidence>
<feature type="region of interest" description="Disordered" evidence="3">
    <location>
        <begin position="449"/>
        <end position="473"/>
    </location>
</feature>
<evidence type="ECO:0000256" key="1">
    <source>
        <dbReference type="ARBA" id="ARBA00022884"/>
    </source>
</evidence>
<dbReference type="SUPFAM" id="SSF54928">
    <property type="entry name" value="RNA-binding domain, RBD"/>
    <property type="match status" value="2"/>
</dbReference>
<keyword evidence="1 2" id="KW-0694">RNA-binding</keyword>
<dbReference type="EMBL" id="MU853402">
    <property type="protein sequence ID" value="KAK4137147.1"/>
    <property type="molecule type" value="Genomic_DNA"/>
</dbReference>
<evidence type="ECO:0000313" key="6">
    <source>
        <dbReference type="Proteomes" id="UP001304895"/>
    </source>
</evidence>
<proteinExistence type="predicted"/>
<feature type="compositionally biased region" description="Low complexity" evidence="3">
    <location>
        <begin position="315"/>
        <end position="325"/>
    </location>
</feature>
<reference evidence="5" key="1">
    <citation type="journal article" date="2023" name="Mol. Phylogenet. Evol.">
        <title>Genome-scale phylogeny and comparative genomics of the fungal order Sordariales.</title>
        <authorList>
            <person name="Hensen N."/>
            <person name="Bonometti L."/>
            <person name="Westerberg I."/>
            <person name="Brannstrom I.O."/>
            <person name="Guillou S."/>
            <person name="Cros-Aarteil S."/>
            <person name="Calhoun S."/>
            <person name="Haridas S."/>
            <person name="Kuo A."/>
            <person name="Mondo S."/>
            <person name="Pangilinan J."/>
            <person name="Riley R."/>
            <person name="LaButti K."/>
            <person name="Andreopoulos B."/>
            <person name="Lipzen A."/>
            <person name="Chen C."/>
            <person name="Yan M."/>
            <person name="Daum C."/>
            <person name="Ng V."/>
            <person name="Clum A."/>
            <person name="Steindorff A."/>
            <person name="Ohm R.A."/>
            <person name="Martin F."/>
            <person name="Silar P."/>
            <person name="Natvig D.O."/>
            <person name="Lalanne C."/>
            <person name="Gautier V."/>
            <person name="Ament-Velasquez S.L."/>
            <person name="Kruys A."/>
            <person name="Hutchinson M.I."/>
            <person name="Powell A.J."/>
            <person name="Barry K."/>
            <person name="Miller A.N."/>
            <person name="Grigoriev I.V."/>
            <person name="Debuchy R."/>
            <person name="Gladieux P."/>
            <person name="Hiltunen Thoren M."/>
            <person name="Johannesson H."/>
        </authorList>
    </citation>
    <scope>NUCLEOTIDE SEQUENCE</scope>
    <source>
        <strain evidence="5">CBS 123565</strain>
    </source>
</reference>
<dbReference type="InterPro" id="IPR035979">
    <property type="entry name" value="RBD_domain_sf"/>
</dbReference>
<feature type="region of interest" description="Disordered" evidence="3">
    <location>
        <begin position="497"/>
        <end position="547"/>
    </location>
</feature>
<dbReference type="PANTHER" id="PTHR48025:SF1">
    <property type="entry name" value="RRM DOMAIN-CONTAINING PROTEIN"/>
    <property type="match status" value="1"/>
</dbReference>
<reference evidence="5" key="2">
    <citation type="submission" date="2023-05" db="EMBL/GenBank/DDBJ databases">
        <authorList>
            <consortium name="Lawrence Berkeley National Laboratory"/>
            <person name="Steindorff A."/>
            <person name="Hensen N."/>
            <person name="Bonometti L."/>
            <person name="Westerberg I."/>
            <person name="Brannstrom I.O."/>
            <person name="Guillou S."/>
            <person name="Cros-Aarteil S."/>
            <person name="Calhoun S."/>
            <person name="Haridas S."/>
            <person name="Kuo A."/>
            <person name="Mondo S."/>
            <person name="Pangilinan J."/>
            <person name="Riley R."/>
            <person name="Labutti K."/>
            <person name="Andreopoulos B."/>
            <person name="Lipzen A."/>
            <person name="Chen C."/>
            <person name="Yanf M."/>
            <person name="Daum C."/>
            <person name="Ng V."/>
            <person name="Clum A."/>
            <person name="Ohm R."/>
            <person name="Martin F."/>
            <person name="Silar P."/>
            <person name="Natvig D."/>
            <person name="Lalanne C."/>
            <person name="Gautier V."/>
            <person name="Ament-Velasquez S.L."/>
            <person name="Kruys A."/>
            <person name="Hutchinson M.I."/>
            <person name="Powell A.J."/>
            <person name="Barry K."/>
            <person name="Miller A.N."/>
            <person name="Grigoriev I.V."/>
            <person name="Debuchy R."/>
            <person name="Gladieux P."/>
            <person name="Thoren M.H."/>
            <person name="Johannesson H."/>
        </authorList>
    </citation>
    <scope>NUCLEOTIDE SEQUENCE</scope>
    <source>
        <strain evidence="5">CBS 123565</strain>
    </source>
</reference>
<dbReference type="CDD" id="cd00590">
    <property type="entry name" value="RRM_SF"/>
    <property type="match status" value="1"/>
</dbReference>
<feature type="compositionally biased region" description="Gly residues" evidence="3">
    <location>
        <begin position="449"/>
        <end position="469"/>
    </location>
</feature>
<dbReference type="PROSITE" id="PS50102">
    <property type="entry name" value="RRM"/>
    <property type="match status" value="1"/>
</dbReference>
<sequence length="547" mass="56757">MRRASAGGRTKMHRNQHQDQNLTWVKVEPGTETGLYYIPVGNLAHSTTWKDLKAFAAQACDVDHAEVYSPTSGWVRVRGLANFEKAFKHLDGNILEYRALQADGRNKTQSTLVKLSPTDYHAVRINQGEAGGIVGKPPGPTPAPGAQAERIPQGDGPGGSTPYPGHQGNTSRAFTMSPPPNTQWAYASPILYAADGYYPSTANTYQTVADPAYGFSHQLVPSPAHTFTHPAVYQVTTGPASDTIPPATASYPYGTPMPYHPSGTCYSVGGVLPYTEYGNAQPPRRGSNHAYTPGGYSDVWPRPQNPTQSQNTMLDGSDSGSGSDGNMPAGVVIEQRKIILRNLDRAGLSEAAVRHLIAQHTGIAGGGPIERVEVRFNNDGRARGTAFVTFCAGPLARAVVAALDGCEVAAGRRISARFTTEGVSSSAAAAAAASSVAVAVTARGGFGSRPGRRVGTGGRAAAGGRGGGKPLRPARGHVSALRAAGSLPVVAGYGPAPAASAGGGGQKETKEEPPVVVDGSGGRKREMPPVVVDGSGGKRGQGCIPRV</sequence>
<keyword evidence="6" id="KW-1185">Reference proteome</keyword>
<evidence type="ECO:0000256" key="3">
    <source>
        <dbReference type="SAM" id="MobiDB-lite"/>
    </source>
</evidence>
<evidence type="ECO:0000259" key="4">
    <source>
        <dbReference type="PROSITE" id="PS50102"/>
    </source>
</evidence>
<dbReference type="Gene3D" id="3.30.70.330">
    <property type="match status" value="2"/>
</dbReference>
<name>A0AAN6UQ46_9PEZI</name>
<protein>
    <recommendedName>
        <fullName evidence="4">RRM domain-containing protein</fullName>
    </recommendedName>
</protein>